<feature type="compositionally biased region" description="Basic residues" evidence="5">
    <location>
        <begin position="25"/>
        <end position="45"/>
    </location>
</feature>
<feature type="region of interest" description="Disordered" evidence="5">
    <location>
        <begin position="1"/>
        <end position="57"/>
    </location>
</feature>
<feature type="compositionally biased region" description="Basic and acidic residues" evidence="5">
    <location>
        <begin position="46"/>
        <end position="57"/>
    </location>
</feature>
<sequence>MGTKKLPLKSLRTGRPPTARAARSMSRKASRALINNHHHLEKKKHQAAEKGDKKTEESISAELAALGGLDHYQQASLLGQSLERGGDTSKVLLEWLPVREMRASGRQFRMLEVGSLSVRNACSASGLFDMVHIDLGSQGPGIIQQDFMERPLPDTDADRFDIVSLSLVLNFVPDAAARGQMLARTLSFLRTNASGSPGGSAGAPLPSLFLVLPRSCVTNSRYLTEARLKDLMETLGYELVKARTSQKLSYGLWKRARLMKTAGIKFAKHQVNPGRTRNNFVITLDHSAAKQTDFSSDRRPPSSDG</sequence>
<evidence type="ECO:0000256" key="5">
    <source>
        <dbReference type="SAM" id="MobiDB-lite"/>
    </source>
</evidence>
<dbReference type="PANTHER" id="PTHR21008">
    <property type="entry name" value="S-ADENOSYLMETHIONINE SENSOR UPSTREAM OF MTORC1-RELATED"/>
    <property type="match status" value="1"/>
</dbReference>
<feature type="compositionally biased region" description="Low complexity" evidence="5">
    <location>
        <begin position="13"/>
        <end position="24"/>
    </location>
</feature>
<protein>
    <recommendedName>
        <fullName evidence="4">25S rRNA adenine-N(1) methyltransferase</fullName>
        <ecNumber evidence="4">2.1.1.-</ecNumber>
    </recommendedName>
</protein>
<comment type="function">
    <text evidence="4">S-adenosyl-L-methionine-dependent methyltransferase that specifically methylates the N(1) position of an adenine present in helix 65 in 25S rRNA.</text>
</comment>
<evidence type="ECO:0000256" key="3">
    <source>
        <dbReference type="ARBA" id="ARBA00022691"/>
    </source>
</evidence>
<evidence type="ECO:0000313" key="7">
    <source>
        <dbReference type="Proteomes" id="UP000557566"/>
    </source>
</evidence>
<dbReference type="Pfam" id="PF11968">
    <property type="entry name" value="Bmt2"/>
    <property type="match status" value="1"/>
</dbReference>
<dbReference type="GO" id="GO:0005730">
    <property type="term" value="C:nucleolus"/>
    <property type="evidence" value="ECO:0007669"/>
    <property type="project" value="UniProtKB-SubCell"/>
</dbReference>
<dbReference type="SUPFAM" id="SSF53335">
    <property type="entry name" value="S-adenosyl-L-methionine-dependent methyltransferases"/>
    <property type="match status" value="1"/>
</dbReference>
<dbReference type="InterPro" id="IPR029063">
    <property type="entry name" value="SAM-dependent_MTases_sf"/>
</dbReference>
<dbReference type="OrthoDB" id="5954793at2759"/>
<evidence type="ECO:0000256" key="1">
    <source>
        <dbReference type="ARBA" id="ARBA00022603"/>
    </source>
</evidence>
<keyword evidence="4" id="KW-0539">Nucleus</keyword>
<gene>
    <name evidence="6" type="ORF">G6O67_006496</name>
</gene>
<comment type="similarity">
    <text evidence="4">Belongs to the BMT2 family.</text>
</comment>
<feature type="binding site" evidence="4">
    <location>
        <position position="114"/>
    </location>
    <ligand>
        <name>S-adenosyl-L-methionine</name>
        <dbReference type="ChEBI" id="CHEBI:59789"/>
    </ligand>
</feature>
<dbReference type="HAMAP" id="MF_03044">
    <property type="entry name" value="BMT2"/>
    <property type="match status" value="1"/>
</dbReference>
<comment type="caution">
    <text evidence="6">The sequence shown here is derived from an EMBL/GenBank/DDBJ whole genome shotgun (WGS) entry which is preliminary data.</text>
</comment>
<keyword evidence="7" id="KW-1185">Reference proteome</keyword>
<dbReference type="Proteomes" id="UP000557566">
    <property type="component" value="Unassembled WGS sequence"/>
</dbReference>
<keyword evidence="1 4" id="KW-0489">Methyltransferase</keyword>
<dbReference type="EMBL" id="JAAVMX010000007">
    <property type="protein sequence ID" value="KAF4506406.1"/>
    <property type="molecule type" value="Genomic_DNA"/>
</dbReference>
<dbReference type="InterPro" id="IPR021867">
    <property type="entry name" value="Bmt2/SAMTOR"/>
</dbReference>
<dbReference type="AlphaFoldDB" id="A0A8H4LWU9"/>
<keyword evidence="3 4" id="KW-0949">S-adenosyl-L-methionine</keyword>
<proteinExistence type="inferred from homology"/>
<dbReference type="EC" id="2.1.1.-" evidence="4"/>
<name>A0A8H4LWU9_9HYPO</name>
<evidence type="ECO:0000256" key="4">
    <source>
        <dbReference type="HAMAP-Rule" id="MF_03044"/>
    </source>
</evidence>
<keyword evidence="2 4" id="KW-0808">Transferase</keyword>
<reference evidence="6 7" key="1">
    <citation type="journal article" date="2020" name="Genome Biol. Evol.">
        <title>A new high-quality draft genome assembly of the Chinese cordyceps Ophiocordyceps sinensis.</title>
        <authorList>
            <person name="Shu R."/>
            <person name="Zhang J."/>
            <person name="Meng Q."/>
            <person name="Zhang H."/>
            <person name="Zhou G."/>
            <person name="Li M."/>
            <person name="Wu P."/>
            <person name="Zhao Y."/>
            <person name="Chen C."/>
            <person name="Qin Q."/>
        </authorList>
    </citation>
    <scope>NUCLEOTIDE SEQUENCE [LARGE SCALE GENOMIC DNA]</scope>
    <source>
        <strain evidence="6 7">IOZ07</strain>
    </source>
</reference>
<feature type="binding site" evidence="4">
    <location>
        <position position="134"/>
    </location>
    <ligand>
        <name>S-adenosyl-L-methionine</name>
        <dbReference type="ChEBI" id="CHEBI:59789"/>
    </ligand>
</feature>
<comment type="subcellular location">
    <subcellularLocation>
        <location evidence="4">Nucleus</location>
        <location evidence="4">Nucleolus</location>
    </subcellularLocation>
</comment>
<evidence type="ECO:0000256" key="2">
    <source>
        <dbReference type="ARBA" id="ARBA00022679"/>
    </source>
</evidence>
<accession>A0A8H4LWU9</accession>
<dbReference type="PANTHER" id="PTHR21008:SF1">
    <property type="entry name" value="25S RRNA (ADENINE(2142)-N(1))-METHYLTRANSFERASE"/>
    <property type="match status" value="1"/>
</dbReference>
<dbReference type="GO" id="GO:0016433">
    <property type="term" value="F:rRNA (adenine) methyltransferase activity"/>
    <property type="evidence" value="ECO:0007669"/>
    <property type="project" value="UniProtKB-UniRule"/>
</dbReference>
<organism evidence="6 7">
    <name type="scientific">Ophiocordyceps sinensis</name>
    <dbReference type="NCBI Taxonomy" id="72228"/>
    <lineage>
        <taxon>Eukaryota</taxon>
        <taxon>Fungi</taxon>
        <taxon>Dikarya</taxon>
        <taxon>Ascomycota</taxon>
        <taxon>Pezizomycotina</taxon>
        <taxon>Sordariomycetes</taxon>
        <taxon>Hypocreomycetidae</taxon>
        <taxon>Hypocreales</taxon>
        <taxon>Ophiocordycipitaceae</taxon>
        <taxon>Ophiocordyceps</taxon>
    </lineage>
</organism>
<evidence type="ECO:0000313" key="6">
    <source>
        <dbReference type="EMBL" id="KAF4506406.1"/>
    </source>
</evidence>